<proteinExistence type="predicted"/>
<sequence>MKSVLLCYLLGIGFVSAEKYRGEIFLLLRDPVSTAKGNTGVSDPQSLGTILLNPSLVNLVSPGAYFSHFEGYNGLIAVENLSVKIDIGGVLNKSAINIFYLHSDPLEVTKLKDENLGIVEGNIEVIGTHLYRFFLLSWITGKEISKKSYFGVSIKLFRESFYNYAENGAGVDLGYFIHLKNLAVGITARDVFFSIFKGKSLEVAYPSFVLGLTKISKSMNWIMEAELFSDGPYPGAIISLGRLSMDFKFGAEYRPTDNLAVRIGFYRGYFNGGAGINWKKLNLDYSISPNPELNVTHKIGAGICF</sequence>
<dbReference type="AlphaFoldDB" id="A0A7V3ZX24"/>
<gene>
    <name evidence="1" type="ORF">ENU66_00995</name>
</gene>
<comment type="caution">
    <text evidence="1">The sequence shown here is derived from an EMBL/GenBank/DDBJ whole genome shotgun (WGS) entry which is preliminary data.</text>
</comment>
<evidence type="ECO:0000313" key="1">
    <source>
        <dbReference type="EMBL" id="HGL16910.1"/>
    </source>
</evidence>
<dbReference type="EMBL" id="DTDJ01000011">
    <property type="protein sequence ID" value="HGL16910.1"/>
    <property type="molecule type" value="Genomic_DNA"/>
</dbReference>
<organism evidence="1">
    <name type="scientific">candidate division WOR-3 bacterium</name>
    <dbReference type="NCBI Taxonomy" id="2052148"/>
    <lineage>
        <taxon>Bacteria</taxon>
        <taxon>Bacteria division WOR-3</taxon>
    </lineage>
</organism>
<accession>A0A7V3ZX24</accession>
<evidence type="ECO:0008006" key="2">
    <source>
        <dbReference type="Google" id="ProtNLM"/>
    </source>
</evidence>
<reference evidence="1" key="1">
    <citation type="journal article" date="2020" name="mSystems">
        <title>Genome- and Community-Level Interaction Insights into Carbon Utilization and Element Cycling Functions of Hydrothermarchaeota in Hydrothermal Sediment.</title>
        <authorList>
            <person name="Zhou Z."/>
            <person name="Liu Y."/>
            <person name="Xu W."/>
            <person name="Pan J."/>
            <person name="Luo Z.H."/>
            <person name="Li M."/>
        </authorList>
    </citation>
    <scope>NUCLEOTIDE SEQUENCE [LARGE SCALE GENOMIC DNA]</scope>
    <source>
        <strain evidence="1">SpSt-69</strain>
    </source>
</reference>
<name>A0A7V3ZX24_UNCW3</name>
<protein>
    <recommendedName>
        <fullName evidence="2">PorV/PorQ family protein</fullName>
    </recommendedName>
</protein>